<feature type="non-terminal residue" evidence="1">
    <location>
        <position position="1"/>
    </location>
</feature>
<reference evidence="1" key="1">
    <citation type="submission" date="2021-02" db="EMBL/GenBank/DDBJ databases">
        <authorList>
            <person name="Nowell W R."/>
        </authorList>
    </citation>
    <scope>NUCLEOTIDE SEQUENCE</scope>
</reference>
<proteinExistence type="predicted"/>
<dbReference type="EMBL" id="CAJNOQ010029345">
    <property type="protein sequence ID" value="CAF1568085.1"/>
    <property type="molecule type" value="Genomic_DNA"/>
</dbReference>
<evidence type="ECO:0000313" key="2">
    <source>
        <dbReference type="EMBL" id="CAF4430630.1"/>
    </source>
</evidence>
<sequence length="84" mass="9379">PLKNNGELLKLIQRLSTSTETGICNQEQHQCIPKYLPSIRKACEGILWNPADVKLLNTSSLMTSTQSQRSLAMISYSHVDLAFC</sequence>
<organism evidence="1 3">
    <name type="scientific">Didymodactylos carnosus</name>
    <dbReference type="NCBI Taxonomy" id="1234261"/>
    <lineage>
        <taxon>Eukaryota</taxon>
        <taxon>Metazoa</taxon>
        <taxon>Spiralia</taxon>
        <taxon>Gnathifera</taxon>
        <taxon>Rotifera</taxon>
        <taxon>Eurotatoria</taxon>
        <taxon>Bdelloidea</taxon>
        <taxon>Philodinida</taxon>
        <taxon>Philodinidae</taxon>
        <taxon>Didymodactylos</taxon>
    </lineage>
</organism>
<protein>
    <submittedName>
        <fullName evidence="1">Uncharacterized protein</fullName>
    </submittedName>
</protein>
<dbReference type="Proteomes" id="UP000663829">
    <property type="component" value="Unassembled WGS sequence"/>
</dbReference>
<gene>
    <name evidence="1" type="ORF">GPM918_LOCUS40207</name>
    <name evidence="2" type="ORF">SRO942_LOCUS41134</name>
</gene>
<dbReference type="EMBL" id="CAJOBC010095155">
    <property type="protein sequence ID" value="CAF4430630.1"/>
    <property type="molecule type" value="Genomic_DNA"/>
</dbReference>
<accession>A0A815YBT0</accession>
<dbReference type="Proteomes" id="UP000681722">
    <property type="component" value="Unassembled WGS sequence"/>
</dbReference>
<keyword evidence="3" id="KW-1185">Reference proteome</keyword>
<comment type="caution">
    <text evidence="1">The sequence shown here is derived from an EMBL/GenBank/DDBJ whole genome shotgun (WGS) entry which is preliminary data.</text>
</comment>
<evidence type="ECO:0000313" key="1">
    <source>
        <dbReference type="EMBL" id="CAF1568085.1"/>
    </source>
</evidence>
<evidence type="ECO:0000313" key="3">
    <source>
        <dbReference type="Proteomes" id="UP000663829"/>
    </source>
</evidence>
<dbReference type="AlphaFoldDB" id="A0A815YBT0"/>
<name>A0A815YBT0_9BILA</name>